<accession>A0A6J4PUV7</accession>
<dbReference type="AlphaFoldDB" id="A0A6J4PUV7"/>
<proteinExistence type="predicted"/>
<reference evidence="2" key="1">
    <citation type="submission" date="2020-02" db="EMBL/GenBank/DDBJ databases">
        <authorList>
            <person name="Meier V. D."/>
        </authorList>
    </citation>
    <scope>NUCLEOTIDE SEQUENCE</scope>
    <source>
        <strain evidence="2">AVDCRST_MAG66</strain>
    </source>
</reference>
<feature type="non-terminal residue" evidence="2">
    <location>
        <position position="1"/>
    </location>
</feature>
<feature type="region of interest" description="Disordered" evidence="1">
    <location>
        <begin position="1"/>
        <end position="31"/>
    </location>
</feature>
<dbReference type="EMBL" id="CADCUS010000428">
    <property type="protein sequence ID" value="CAA9425199.1"/>
    <property type="molecule type" value="Genomic_DNA"/>
</dbReference>
<evidence type="ECO:0000313" key="2">
    <source>
        <dbReference type="EMBL" id="CAA9425199.1"/>
    </source>
</evidence>
<name>A0A6J4PUV7_9PSEU</name>
<gene>
    <name evidence="2" type="ORF">AVDCRST_MAG66-2917</name>
</gene>
<evidence type="ECO:0000256" key="1">
    <source>
        <dbReference type="SAM" id="MobiDB-lite"/>
    </source>
</evidence>
<sequence>CSTRRCRRPAPPWTGSCASGWRPASPRAGPG</sequence>
<protein>
    <submittedName>
        <fullName evidence="2">Uncharacterized protein</fullName>
    </submittedName>
</protein>
<organism evidence="2">
    <name type="scientific">uncultured Pseudonocardia sp</name>
    <dbReference type="NCBI Taxonomy" id="211455"/>
    <lineage>
        <taxon>Bacteria</taxon>
        <taxon>Bacillati</taxon>
        <taxon>Actinomycetota</taxon>
        <taxon>Actinomycetes</taxon>
        <taxon>Pseudonocardiales</taxon>
        <taxon>Pseudonocardiaceae</taxon>
        <taxon>Pseudonocardia</taxon>
        <taxon>environmental samples</taxon>
    </lineage>
</organism>
<feature type="non-terminal residue" evidence="2">
    <location>
        <position position="31"/>
    </location>
</feature>